<dbReference type="EC" id="1.1.1.44" evidence="5 12"/>
<dbReference type="InterPro" id="IPR006113">
    <property type="entry name" value="6PGDH_Gnd/GntZ"/>
</dbReference>
<dbReference type="Pfam" id="PF00393">
    <property type="entry name" value="6PGD"/>
    <property type="match status" value="1"/>
</dbReference>
<dbReference type="Gene3D" id="3.40.50.720">
    <property type="entry name" value="NAD(P)-binding Rossmann-like Domain"/>
    <property type="match status" value="1"/>
</dbReference>
<evidence type="ECO:0000256" key="4">
    <source>
        <dbReference type="ARBA" id="ARBA00011738"/>
    </source>
</evidence>
<name>A0AAX4PM06_9CHLO</name>
<evidence type="ECO:0000256" key="2">
    <source>
        <dbReference type="ARBA" id="ARBA00004874"/>
    </source>
</evidence>
<dbReference type="GO" id="GO:0006098">
    <property type="term" value="P:pentose-phosphate shunt"/>
    <property type="evidence" value="ECO:0007669"/>
    <property type="project" value="UniProtKB-KW"/>
</dbReference>
<dbReference type="EMBL" id="CP151518">
    <property type="protein sequence ID" value="WZN67196.1"/>
    <property type="molecule type" value="Genomic_DNA"/>
</dbReference>
<dbReference type="FunFam" id="1.10.1040.10:FF:000032">
    <property type="entry name" value="6-phosphogluconate dehydrogenase, decarboxylating"/>
    <property type="match status" value="1"/>
</dbReference>
<comment type="similarity">
    <text evidence="3 12">Belongs to the 6-phosphogluconate dehydrogenase family.</text>
</comment>
<dbReference type="InterPro" id="IPR006183">
    <property type="entry name" value="Pgluconate_DH"/>
</dbReference>
<dbReference type="Proteomes" id="UP001472866">
    <property type="component" value="Chromosome 18"/>
</dbReference>
<dbReference type="InterPro" id="IPR006114">
    <property type="entry name" value="6PGDH_C"/>
</dbReference>
<dbReference type="Gene3D" id="1.20.5.320">
    <property type="entry name" value="6-Phosphogluconate Dehydrogenase, domain 3"/>
    <property type="match status" value="1"/>
</dbReference>
<comment type="function">
    <text evidence="1">Catalyzes the oxidative decarboxylation of 6-phosphogluconate to ribulose 5-phosphate and CO(2), with concomitant reduction of NADP to NADPH.</text>
</comment>
<dbReference type="GO" id="GO:0019521">
    <property type="term" value="P:D-gluconate metabolic process"/>
    <property type="evidence" value="ECO:0007669"/>
    <property type="project" value="UniProtKB-KW"/>
</dbReference>
<dbReference type="SUPFAM" id="SSF48179">
    <property type="entry name" value="6-phosphogluconate dehydrogenase C-terminal domain-like"/>
    <property type="match status" value="1"/>
</dbReference>
<protein>
    <recommendedName>
        <fullName evidence="6 12">6-phosphogluconate dehydrogenase, decarboxylating</fullName>
        <ecNumber evidence="5 12">1.1.1.44</ecNumber>
    </recommendedName>
</protein>
<sequence length="398" mass="42904">MLPYLDENDVVIDGGNEFFENTERRAKALMEKKRIHLVGMGISGGASGARRGPSLMPGCTPHAWQALRPVLESMSAKVEGRPMVTHVGLGGAGHFVKMVHNGIEYAEMQFLAEAYALLRAQGMGNEEMGSVFRGWNEDGSDLQSYLMEISSKILTFPDDRPQGGDEGYLIDKVLDAAGSKGTGKWTVQCAADLGIAAPCISAALEARFVSSDVDLRRRMQDLFSSVCPAPPTAGQEMDGEGEARPKLAVQTVADALLFARICAYAQGLHVIHSANQERGWGVDLTSVASVWQGGCIIRAKLLEVIVSCLKESPSEANLLLIPEFAKRASALQHSAREVVVHCVLGKIAAPALCAAVTYYDGIGRARGPANLIQAQRDYFGAHTYARLDAEGKFHTEWS</sequence>
<evidence type="ECO:0000256" key="9">
    <source>
        <dbReference type="ARBA" id="ARBA00023064"/>
    </source>
</evidence>
<dbReference type="Gene3D" id="1.10.1040.10">
    <property type="entry name" value="N-(1-d-carboxylethyl)-l-norvaline Dehydrogenase, domain 2"/>
    <property type="match status" value="1"/>
</dbReference>
<comment type="catalytic activity">
    <reaction evidence="11 12">
        <text>6-phospho-D-gluconate + NADP(+) = D-ribulose 5-phosphate + CO2 + NADPH</text>
        <dbReference type="Rhea" id="RHEA:10116"/>
        <dbReference type="ChEBI" id="CHEBI:16526"/>
        <dbReference type="ChEBI" id="CHEBI:57783"/>
        <dbReference type="ChEBI" id="CHEBI:58121"/>
        <dbReference type="ChEBI" id="CHEBI:58349"/>
        <dbReference type="ChEBI" id="CHEBI:58759"/>
        <dbReference type="EC" id="1.1.1.44"/>
    </reaction>
</comment>
<evidence type="ECO:0000256" key="11">
    <source>
        <dbReference type="ARBA" id="ARBA00048640"/>
    </source>
</evidence>
<dbReference type="GO" id="GO:0050661">
    <property type="term" value="F:NADP binding"/>
    <property type="evidence" value="ECO:0007669"/>
    <property type="project" value="InterPro"/>
</dbReference>
<dbReference type="InterPro" id="IPR006115">
    <property type="entry name" value="6PGDH_NADP-bd"/>
</dbReference>
<dbReference type="Pfam" id="PF03446">
    <property type="entry name" value="NAD_binding_2"/>
    <property type="match status" value="1"/>
</dbReference>
<organism evidence="14 15">
    <name type="scientific">Chloropicon roscoffensis</name>
    <dbReference type="NCBI Taxonomy" id="1461544"/>
    <lineage>
        <taxon>Eukaryota</taxon>
        <taxon>Viridiplantae</taxon>
        <taxon>Chlorophyta</taxon>
        <taxon>Chloropicophyceae</taxon>
        <taxon>Chloropicales</taxon>
        <taxon>Chloropicaceae</taxon>
        <taxon>Chloropicon</taxon>
    </lineage>
</organism>
<dbReference type="PANTHER" id="PTHR11811">
    <property type="entry name" value="6-PHOSPHOGLUCONATE DEHYDROGENASE"/>
    <property type="match status" value="1"/>
</dbReference>
<evidence type="ECO:0000256" key="7">
    <source>
        <dbReference type="ARBA" id="ARBA00022857"/>
    </source>
</evidence>
<evidence type="ECO:0000256" key="10">
    <source>
        <dbReference type="ARBA" id="ARBA00023126"/>
    </source>
</evidence>
<evidence type="ECO:0000256" key="6">
    <source>
        <dbReference type="ARBA" id="ARBA00018193"/>
    </source>
</evidence>
<dbReference type="NCBIfam" id="NF006765">
    <property type="entry name" value="PRK09287.1"/>
    <property type="match status" value="1"/>
</dbReference>
<dbReference type="GO" id="GO:0004616">
    <property type="term" value="F:phosphogluconate dehydrogenase (decarboxylating) activity"/>
    <property type="evidence" value="ECO:0007669"/>
    <property type="project" value="UniProtKB-EC"/>
</dbReference>
<evidence type="ECO:0000256" key="8">
    <source>
        <dbReference type="ARBA" id="ARBA00023002"/>
    </source>
</evidence>
<proteinExistence type="inferred from homology"/>
<keyword evidence="9 12" id="KW-0311">Gluconate utilization</keyword>
<dbReference type="SMART" id="SM01350">
    <property type="entry name" value="6PGD"/>
    <property type="match status" value="1"/>
</dbReference>
<dbReference type="NCBIfam" id="TIGR00873">
    <property type="entry name" value="gnd"/>
    <property type="match status" value="1"/>
</dbReference>
<feature type="domain" description="6-phosphogluconate dehydrogenase C-terminal" evidence="13">
    <location>
        <begin position="93"/>
        <end position="398"/>
    </location>
</feature>
<accession>A0AAX4PM06</accession>
<evidence type="ECO:0000256" key="1">
    <source>
        <dbReference type="ARBA" id="ARBA00002526"/>
    </source>
</evidence>
<dbReference type="InterPro" id="IPR036291">
    <property type="entry name" value="NAD(P)-bd_dom_sf"/>
</dbReference>
<keyword evidence="10 12" id="KW-0570">Pentose shunt</keyword>
<dbReference type="PRINTS" id="PR00076">
    <property type="entry name" value="6PGDHDRGNASE"/>
</dbReference>
<dbReference type="InterPro" id="IPR006184">
    <property type="entry name" value="6PGdom_BS"/>
</dbReference>
<evidence type="ECO:0000256" key="12">
    <source>
        <dbReference type="RuleBase" id="RU000485"/>
    </source>
</evidence>
<evidence type="ECO:0000259" key="13">
    <source>
        <dbReference type="SMART" id="SM01350"/>
    </source>
</evidence>
<gene>
    <name evidence="14" type="ORF">HKI87_18g87680</name>
</gene>
<dbReference type="InterPro" id="IPR008927">
    <property type="entry name" value="6-PGluconate_DH-like_C_sf"/>
</dbReference>
<comment type="subunit">
    <text evidence="4">Homodimer.</text>
</comment>
<dbReference type="InterPro" id="IPR013328">
    <property type="entry name" value="6PGD_dom2"/>
</dbReference>
<keyword evidence="8 12" id="KW-0560">Oxidoreductase</keyword>
<dbReference type="SUPFAM" id="SSF51735">
    <property type="entry name" value="NAD(P)-binding Rossmann-fold domains"/>
    <property type="match status" value="1"/>
</dbReference>
<comment type="pathway">
    <text evidence="2 12">Carbohydrate degradation; pentose phosphate pathway; D-ribulose 5-phosphate from D-glucose 6-phosphate (oxidative stage): step 3/3.</text>
</comment>
<dbReference type="PROSITE" id="PS00461">
    <property type="entry name" value="6PGD"/>
    <property type="match status" value="1"/>
</dbReference>
<evidence type="ECO:0000313" key="15">
    <source>
        <dbReference type="Proteomes" id="UP001472866"/>
    </source>
</evidence>
<evidence type="ECO:0000256" key="3">
    <source>
        <dbReference type="ARBA" id="ARBA00008419"/>
    </source>
</evidence>
<evidence type="ECO:0000256" key="5">
    <source>
        <dbReference type="ARBA" id="ARBA00013011"/>
    </source>
</evidence>
<dbReference type="AlphaFoldDB" id="A0AAX4PM06"/>
<keyword evidence="15" id="KW-1185">Reference proteome</keyword>
<dbReference type="FunFam" id="1.20.5.320:FF:000001">
    <property type="entry name" value="6-phosphogluconate dehydrogenase, decarboxylating"/>
    <property type="match status" value="1"/>
</dbReference>
<reference evidence="14 15" key="1">
    <citation type="submission" date="2024-03" db="EMBL/GenBank/DDBJ databases">
        <title>Complete genome sequence of the green alga Chloropicon roscoffensis RCC1871.</title>
        <authorList>
            <person name="Lemieux C."/>
            <person name="Pombert J.-F."/>
            <person name="Otis C."/>
            <person name="Turmel M."/>
        </authorList>
    </citation>
    <scope>NUCLEOTIDE SEQUENCE [LARGE SCALE GENOMIC DNA]</scope>
    <source>
        <strain evidence="14 15">RCC1871</strain>
    </source>
</reference>
<keyword evidence="7 12" id="KW-0521">NADP</keyword>
<evidence type="ECO:0000313" key="14">
    <source>
        <dbReference type="EMBL" id="WZN67196.1"/>
    </source>
</evidence>